<proteinExistence type="predicted"/>
<organism evidence="8 9">
    <name type="scientific">Aquibacillus albus</name>
    <dbReference type="NCBI Taxonomy" id="1168171"/>
    <lineage>
        <taxon>Bacteria</taxon>
        <taxon>Bacillati</taxon>
        <taxon>Bacillota</taxon>
        <taxon>Bacilli</taxon>
        <taxon>Bacillales</taxon>
        <taxon>Bacillaceae</taxon>
        <taxon>Aquibacillus</taxon>
    </lineage>
</organism>
<keyword evidence="5" id="KW-0408">Iron</keyword>
<comment type="catalytic activity">
    <reaction evidence="6">
        <text>P(1),P(4)-bis(5'-adenosyl) tetraphosphate + H2O = 2 ADP + 2 H(+)</text>
        <dbReference type="Rhea" id="RHEA:24252"/>
        <dbReference type="ChEBI" id="CHEBI:15377"/>
        <dbReference type="ChEBI" id="CHEBI:15378"/>
        <dbReference type="ChEBI" id="CHEBI:58141"/>
        <dbReference type="ChEBI" id="CHEBI:456216"/>
        <dbReference type="EC" id="3.6.1.41"/>
    </reaction>
</comment>
<dbReference type="EC" id="3.6.1.41" evidence="1"/>
<dbReference type="InterPro" id="IPR005249">
    <property type="entry name" value="YqeK"/>
</dbReference>
<evidence type="ECO:0000313" key="9">
    <source>
        <dbReference type="Proteomes" id="UP001296943"/>
    </source>
</evidence>
<evidence type="ECO:0000313" key="8">
    <source>
        <dbReference type="EMBL" id="MBM7569596.1"/>
    </source>
</evidence>
<evidence type="ECO:0000259" key="7">
    <source>
        <dbReference type="PROSITE" id="PS51831"/>
    </source>
</evidence>
<dbReference type="SMART" id="SM00471">
    <property type="entry name" value="HDc"/>
    <property type="match status" value="1"/>
</dbReference>
<evidence type="ECO:0000256" key="5">
    <source>
        <dbReference type="ARBA" id="ARBA00023004"/>
    </source>
</evidence>
<feature type="domain" description="HD" evidence="7">
    <location>
        <begin position="18"/>
        <end position="132"/>
    </location>
</feature>
<dbReference type="RefSeq" id="WP_204497050.1">
    <property type="nucleotide sequence ID" value="NZ_JAFBDR010000001.1"/>
</dbReference>
<sequence length="195" mass="22549">MDRYEALSIVEPHLKKSRFEHTKRVVDTAIELADFYGEDTKKAELAAVFHDYCKYRDIKEMEQWIRTEDLPKNLLSFHQELWHAPVGALLAERELGIDDKDILGAIRWHTTGKAGMTKLEKIIFLADYIEPGRDFPGVDRVRDQAKINLNLACFLASKNTIEFLMSKNQPVYPDTFYAYNDLLIQVKENLNGGKN</sequence>
<keyword evidence="4 8" id="KW-0378">Hydrolase</keyword>
<dbReference type="SUPFAM" id="SSF109604">
    <property type="entry name" value="HD-domain/PDEase-like"/>
    <property type="match status" value="1"/>
</dbReference>
<evidence type="ECO:0000256" key="2">
    <source>
        <dbReference type="ARBA" id="ARBA00022723"/>
    </source>
</evidence>
<evidence type="ECO:0000256" key="3">
    <source>
        <dbReference type="ARBA" id="ARBA00022741"/>
    </source>
</evidence>
<name>A0ABS2MUS7_9BACI</name>
<protein>
    <recommendedName>
        <fullName evidence="1">bis(5'-nucleosyl)-tetraphosphatase (symmetrical)</fullName>
        <ecNumber evidence="1">3.6.1.41</ecNumber>
    </recommendedName>
</protein>
<dbReference type="Proteomes" id="UP001296943">
    <property type="component" value="Unassembled WGS sequence"/>
</dbReference>
<keyword evidence="2" id="KW-0479">Metal-binding</keyword>
<evidence type="ECO:0000256" key="6">
    <source>
        <dbReference type="ARBA" id="ARBA00049417"/>
    </source>
</evidence>
<dbReference type="EMBL" id="JAFBDR010000001">
    <property type="protein sequence ID" value="MBM7569596.1"/>
    <property type="molecule type" value="Genomic_DNA"/>
</dbReference>
<dbReference type="InterPro" id="IPR051094">
    <property type="entry name" value="Diverse_Catalytic_Enzymes"/>
</dbReference>
<accession>A0ABS2MUS7</accession>
<dbReference type="PANTHER" id="PTHR35795:SF1">
    <property type="entry name" value="BIS(5'-NUCLEOSYL)-TETRAPHOSPHATASE, SYMMETRICAL"/>
    <property type="match status" value="1"/>
</dbReference>
<dbReference type="PANTHER" id="PTHR35795">
    <property type="entry name" value="SLR1885 PROTEIN"/>
    <property type="match status" value="1"/>
</dbReference>
<dbReference type="Pfam" id="PF01966">
    <property type="entry name" value="HD"/>
    <property type="match status" value="1"/>
</dbReference>
<evidence type="ECO:0000256" key="1">
    <source>
        <dbReference type="ARBA" id="ARBA00012506"/>
    </source>
</evidence>
<keyword evidence="3" id="KW-0547">Nucleotide-binding</keyword>
<dbReference type="Gene3D" id="1.10.3210.10">
    <property type="entry name" value="Hypothetical protein af1432"/>
    <property type="match status" value="1"/>
</dbReference>
<evidence type="ECO:0000256" key="4">
    <source>
        <dbReference type="ARBA" id="ARBA00022801"/>
    </source>
</evidence>
<dbReference type="CDD" id="cd00077">
    <property type="entry name" value="HDc"/>
    <property type="match status" value="1"/>
</dbReference>
<dbReference type="PROSITE" id="PS51831">
    <property type="entry name" value="HD"/>
    <property type="match status" value="1"/>
</dbReference>
<gene>
    <name evidence="8" type="ORF">JOC48_000065</name>
</gene>
<dbReference type="NCBIfam" id="TIGR00488">
    <property type="entry name" value="bis(5'-nucleosyl)-tetraphosphatase (symmetrical) YqeK"/>
    <property type="match status" value="1"/>
</dbReference>
<dbReference type="InterPro" id="IPR006674">
    <property type="entry name" value="HD_domain"/>
</dbReference>
<dbReference type="GO" id="GO:0016787">
    <property type="term" value="F:hydrolase activity"/>
    <property type="evidence" value="ECO:0007669"/>
    <property type="project" value="UniProtKB-KW"/>
</dbReference>
<reference evidence="8 9" key="1">
    <citation type="submission" date="2021-01" db="EMBL/GenBank/DDBJ databases">
        <title>Genomic Encyclopedia of Type Strains, Phase IV (KMG-IV): sequencing the most valuable type-strain genomes for metagenomic binning, comparative biology and taxonomic classification.</title>
        <authorList>
            <person name="Goeker M."/>
        </authorList>
    </citation>
    <scope>NUCLEOTIDE SEQUENCE [LARGE SCALE GENOMIC DNA]</scope>
    <source>
        <strain evidence="8 9">DSM 23711</strain>
    </source>
</reference>
<comment type="caution">
    <text evidence="8">The sequence shown here is derived from an EMBL/GenBank/DDBJ whole genome shotgun (WGS) entry which is preliminary data.</text>
</comment>
<keyword evidence="9" id="KW-1185">Reference proteome</keyword>
<dbReference type="InterPro" id="IPR003607">
    <property type="entry name" value="HD/PDEase_dom"/>
</dbReference>